<dbReference type="GO" id="GO:0008033">
    <property type="term" value="P:tRNA processing"/>
    <property type="evidence" value="ECO:0007669"/>
    <property type="project" value="UniProtKB-KW"/>
</dbReference>
<dbReference type="Pfam" id="PF00849">
    <property type="entry name" value="PseudoU_synth_2"/>
    <property type="match status" value="1"/>
</dbReference>
<name>A0AB38YFK9_9GAMM</name>
<evidence type="ECO:0000256" key="1">
    <source>
        <dbReference type="ARBA" id="ARBA00022694"/>
    </source>
</evidence>
<dbReference type="GO" id="GO:0003723">
    <property type="term" value="F:RNA binding"/>
    <property type="evidence" value="ECO:0007669"/>
    <property type="project" value="InterPro"/>
</dbReference>
<evidence type="ECO:0000256" key="8">
    <source>
        <dbReference type="ARBA" id="ARBA00041975"/>
    </source>
</evidence>
<dbReference type="RefSeq" id="WP_304995374.1">
    <property type="nucleotide sequence ID" value="NZ_CP101717.1"/>
</dbReference>
<evidence type="ECO:0000256" key="9">
    <source>
        <dbReference type="ARBA" id="ARBA00043049"/>
    </source>
</evidence>
<evidence type="ECO:0000256" key="4">
    <source>
        <dbReference type="ARBA" id="ARBA00037670"/>
    </source>
</evidence>
<evidence type="ECO:0000256" key="2">
    <source>
        <dbReference type="ARBA" id="ARBA00023235"/>
    </source>
</evidence>
<dbReference type="InterPro" id="IPR006145">
    <property type="entry name" value="PsdUridine_synth_RsuA/RluA"/>
</dbReference>
<evidence type="ECO:0000256" key="5">
    <source>
        <dbReference type="ARBA" id="ARBA00038943"/>
    </source>
</evidence>
<gene>
    <name evidence="11" type="ORF">NFC81_15445</name>
</gene>
<evidence type="ECO:0000256" key="3">
    <source>
        <dbReference type="ARBA" id="ARBA00036607"/>
    </source>
</evidence>
<dbReference type="GO" id="GO:0160149">
    <property type="term" value="F:tRNA pseudouridine(65) synthase activity"/>
    <property type="evidence" value="ECO:0007669"/>
    <property type="project" value="UniProtKB-EC"/>
</dbReference>
<sequence>MTADSSVILPPNPLKLLYQDEALLAVHKPSGLLVHRSPIDKHETQFALQYARTLNGGSHVYPLHRLDRPTSGLLLFARSPEIAGLMGEAMMERRLKKTYLAIVRGWPEAAGHIDYPLRDMADDPRYKGGELKMRDAITDFERLATVELPVAVDRYPSSRYALVRMHPHTGRKHQLRRHMKHLRHPIIGDAKHGKSTHNHFFAREFGVQRLMLAATRLELTHPVTEQPLTLNAPLAEDFQHVMRALGWSEWIEDQVFDAGKST</sequence>
<protein>
    <recommendedName>
        <fullName evidence="6">tRNA pseudouridine synthase C</fullName>
        <ecNumber evidence="5">5.4.99.26</ecNumber>
    </recommendedName>
    <alternativeName>
        <fullName evidence="8">tRNA pseudouridine(65) synthase</fullName>
    </alternativeName>
    <alternativeName>
        <fullName evidence="9">tRNA pseudouridylate synthase C</fullName>
    </alternativeName>
    <alternativeName>
        <fullName evidence="7">tRNA-uridine isomerase C</fullName>
    </alternativeName>
</protein>
<dbReference type="SUPFAM" id="SSF55120">
    <property type="entry name" value="Pseudouridine synthase"/>
    <property type="match status" value="1"/>
</dbReference>
<comment type="catalytic activity">
    <reaction evidence="3">
        <text>uridine(65) in tRNA = pseudouridine(65) in tRNA</text>
        <dbReference type="Rhea" id="RHEA:42536"/>
        <dbReference type="Rhea" id="RHEA-COMP:10103"/>
        <dbReference type="Rhea" id="RHEA-COMP:10104"/>
        <dbReference type="ChEBI" id="CHEBI:65314"/>
        <dbReference type="ChEBI" id="CHEBI:65315"/>
        <dbReference type="EC" id="5.4.99.26"/>
    </reaction>
</comment>
<dbReference type="PROSITE" id="PS01129">
    <property type="entry name" value="PSI_RLU"/>
    <property type="match status" value="1"/>
</dbReference>
<evidence type="ECO:0000313" key="11">
    <source>
        <dbReference type="EMBL" id="WLD58088.1"/>
    </source>
</evidence>
<dbReference type="InterPro" id="IPR020103">
    <property type="entry name" value="PsdUridine_synth_cat_dom_sf"/>
</dbReference>
<comment type="function">
    <text evidence="4">Responsible for synthesis of pseudouridine from uracil-65 in transfer RNAs.</text>
</comment>
<dbReference type="AlphaFoldDB" id="A0AB38YFK9"/>
<dbReference type="InterPro" id="IPR050188">
    <property type="entry name" value="RluA_PseudoU_synthase"/>
</dbReference>
<dbReference type="Gene3D" id="3.30.2350.10">
    <property type="entry name" value="Pseudouridine synthase"/>
    <property type="match status" value="1"/>
</dbReference>
<dbReference type="InterPro" id="IPR006224">
    <property type="entry name" value="PsdUridine_synth_RluA-like_CS"/>
</dbReference>
<dbReference type="PANTHER" id="PTHR21600">
    <property type="entry name" value="MITOCHONDRIAL RNA PSEUDOURIDINE SYNTHASE"/>
    <property type="match status" value="1"/>
</dbReference>
<proteinExistence type="predicted"/>
<accession>A0AB38YFK9</accession>
<dbReference type="GO" id="GO:0000455">
    <property type="term" value="P:enzyme-directed rRNA pseudouridine synthesis"/>
    <property type="evidence" value="ECO:0007669"/>
    <property type="project" value="TreeGrafter"/>
</dbReference>
<dbReference type="EC" id="5.4.99.26" evidence="5"/>
<organism evidence="11">
    <name type="scientific">Salinispirillum sp. LH 10-3-1</name>
    <dbReference type="NCBI Taxonomy" id="2952525"/>
    <lineage>
        <taxon>Bacteria</taxon>
        <taxon>Pseudomonadati</taxon>
        <taxon>Pseudomonadota</taxon>
        <taxon>Gammaproteobacteria</taxon>
        <taxon>Oceanospirillales</taxon>
        <taxon>Saccharospirillaceae</taxon>
        <taxon>Salinispirillum</taxon>
    </lineage>
</organism>
<keyword evidence="1" id="KW-0819">tRNA processing</keyword>
<evidence type="ECO:0000256" key="6">
    <source>
        <dbReference type="ARBA" id="ARBA00040675"/>
    </source>
</evidence>
<feature type="domain" description="Pseudouridine synthase RsuA/RluA-like" evidence="10">
    <location>
        <begin position="23"/>
        <end position="181"/>
    </location>
</feature>
<dbReference type="PANTHER" id="PTHR21600:SF56">
    <property type="entry name" value="TRNA PSEUDOURIDINE SYNTHASE C"/>
    <property type="match status" value="1"/>
</dbReference>
<keyword evidence="2" id="KW-0413">Isomerase</keyword>
<dbReference type="EMBL" id="CP101717">
    <property type="protein sequence ID" value="WLD58088.1"/>
    <property type="molecule type" value="Genomic_DNA"/>
</dbReference>
<evidence type="ECO:0000256" key="7">
    <source>
        <dbReference type="ARBA" id="ARBA00041803"/>
    </source>
</evidence>
<evidence type="ECO:0000259" key="10">
    <source>
        <dbReference type="Pfam" id="PF00849"/>
    </source>
</evidence>
<reference evidence="11" key="1">
    <citation type="submission" date="2022-07" db="EMBL/GenBank/DDBJ databases">
        <title>Complete genome sequence of Salinispirillum sp. LH10-3-1 capable of multiple carbohydrate inversion isolated from a soda lake.</title>
        <authorList>
            <person name="Liu J."/>
            <person name="Zhai Y."/>
            <person name="Zhang H."/>
            <person name="Yang H."/>
            <person name="Qu J."/>
            <person name="Li J."/>
        </authorList>
    </citation>
    <scope>NUCLEOTIDE SEQUENCE</scope>
    <source>
        <strain evidence="11">LH 10-3-1</strain>
    </source>
</reference>